<dbReference type="Gene3D" id="3.10.20.90">
    <property type="entry name" value="Phosphatidylinositol 3-kinase Catalytic Subunit, Chain A, domain 1"/>
    <property type="match status" value="1"/>
</dbReference>
<gene>
    <name evidence="2" type="ORF">PIIN_03791</name>
</gene>
<evidence type="ECO:0000313" key="3">
    <source>
        <dbReference type="Proteomes" id="UP000007148"/>
    </source>
</evidence>
<dbReference type="InParanoid" id="G4TET6"/>
<organism evidence="2 3">
    <name type="scientific">Serendipita indica (strain DSM 11827)</name>
    <name type="common">Root endophyte fungus</name>
    <name type="synonym">Piriformospora indica</name>
    <dbReference type="NCBI Taxonomy" id="1109443"/>
    <lineage>
        <taxon>Eukaryota</taxon>
        <taxon>Fungi</taxon>
        <taxon>Dikarya</taxon>
        <taxon>Basidiomycota</taxon>
        <taxon>Agaricomycotina</taxon>
        <taxon>Agaricomycetes</taxon>
        <taxon>Sebacinales</taxon>
        <taxon>Serendipitaceae</taxon>
        <taxon>Serendipita</taxon>
    </lineage>
</organism>
<feature type="region of interest" description="Disordered" evidence="1">
    <location>
        <begin position="1"/>
        <end position="26"/>
    </location>
</feature>
<comment type="caution">
    <text evidence="2">The sequence shown here is derived from an EMBL/GenBank/DDBJ whole genome shotgun (WGS) entry which is preliminary data.</text>
</comment>
<keyword evidence="3" id="KW-1185">Reference proteome</keyword>
<dbReference type="InterPro" id="IPR029071">
    <property type="entry name" value="Ubiquitin-like_domsf"/>
</dbReference>
<proteinExistence type="predicted"/>
<dbReference type="SUPFAM" id="SSF54236">
    <property type="entry name" value="Ubiquitin-like"/>
    <property type="match status" value="1"/>
</dbReference>
<evidence type="ECO:0000313" key="2">
    <source>
        <dbReference type="EMBL" id="CCA69852.1"/>
    </source>
</evidence>
<dbReference type="Proteomes" id="UP000007148">
    <property type="component" value="Unassembled WGS sequence"/>
</dbReference>
<accession>G4TET6</accession>
<feature type="compositionally biased region" description="Low complexity" evidence="1">
    <location>
        <begin position="1"/>
        <end position="11"/>
    </location>
</feature>
<dbReference type="AlphaFoldDB" id="G4TET6"/>
<dbReference type="EMBL" id="CAFZ01000065">
    <property type="protein sequence ID" value="CCA69852.1"/>
    <property type="molecule type" value="Genomic_DNA"/>
</dbReference>
<dbReference type="HOGENOM" id="CLU_2334440_0_0_1"/>
<sequence length="98" mass="10017">MISVSSSSLDDLGAEDGGAGGVGPASGETGSVVAIPDVSSAIVSTLRDKLIAQLGSKVPVNRIKLSMGHVTLTNSESLASYNIMDGEEIAFELRDPKK</sequence>
<dbReference type="STRING" id="1109443.G4TET6"/>
<evidence type="ECO:0000256" key="1">
    <source>
        <dbReference type="SAM" id="MobiDB-lite"/>
    </source>
</evidence>
<feature type="compositionally biased region" description="Gly residues" evidence="1">
    <location>
        <begin position="15"/>
        <end position="24"/>
    </location>
</feature>
<evidence type="ECO:0008006" key="4">
    <source>
        <dbReference type="Google" id="ProtNLM"/>
    </source>
</evidence>
<name>G4TET6_SERID</name>
<protein>
    <recommendedName>
        <fullName evidence="4">Ubiquitin-like domain-containing protein</fullName>
    </recommendedName>
</protein>
<dbReference type="OrthoDB" id="447637at2759"/>
<reference evidence="2 3" key="1">
    <citation type="journal article" date="2011" name="PLoS Pathog.">
        <title>Endophytic Life Strategies Decoded by Genome and Transcriptome Analyses of the Mutualistic Root Symbiont Piriformospora indica.</title>
        <authorList>
            <person name="Zuccaro A."/>
            <person name="Lahrmann U."/>
            <person name="Guldener U."/>
            <person name="Langen G."/>
            <person name="Pfiffi S."/>
            <person name="Biedenkopf D."/>
            <person name="Wong P."/>
            <person name="Samans B."/>
            <person name="Grimm C."/>
            <person name="Basiewicz M."/>
            <person name="Murat C."/>
            <person name="Martin F."/>
            <person name="Kogel K.H."/>
        </authorList>
    </citation>
    <scope>NUCLEOTIDE SEQUENCE [LARGE SCALE GENOMIC DNA]</scope>
    <source>
        <strain evidence="2 3">DSM 11827</strain>
    </source>
</reference>